<dbReference type="GO" id="GO:0006886">
    <property type="term" value="P:intracellular protein transport"/>
    <property type="evidence" value="ECO:0007669"/>
    <property type="project" value="InterPro"/>
</dbReference>
<gene>
    <name evidence="7" type="ORF">EW146_g4974</name>
</gene>
<keyword evidence="8" id="KW-1185">Reference proteome</keyword>
<dbReference type="InterPro" id="IPR002553">
    <property type="entry name" value="Clathrin/coatomer_adapt-like_N"/>
</dbReference>
<dbReference type="GO" id="GO:0016192">
    <property type="term" value="P:vesicle-mediated transport"/>
    <property type="evidence" value="ECO:0007669"/>
    <property type="project" value="InterPro"/>
</dbReference>
<dbReference type="EMBL" id="SGPL01000206">
    <property type="protein sequence ID" value="THH15512.1"/>
    <property type="molecule type" value="Genomic_DNA"/>
</dbReference>
<dbReference type="PANTHER" id="PTHR22780">
    <property type="entry name" value="ADAPTIN, ALPHA/GAMMA/EPSILON"/>
    <property type="match status" value="1"/>
</dbReference>
<feature type="compositionally biased region" description="Low complexity" evidence="5">
    <location>
        <begin position="612"/>
        <end position="622"/>
    </location>
</feature>
<evidence type="ECO:0000256" key="5">
    <source>
        <dbReference type="SAM" id="MobiDB-lite"/>
    </source>
</evidence>
<keyword evidence="3" id="KW-0653">Protein transport</keyword>
<evidence type="ECO:0000256" key="1">
    <source>
        <dbReference type="ARBA" id="ARBA00004308"/>
    </source>
</evidence>
<sequence>MEIPFISSGALSRTHYALVRNVEGAATAQEADKYLMAEVDSLRDRLSRPGLSSKQCRECLILLLYCSMAVSSGMLVNAMEFALPHAVNLAEVGTSIHERRIGYLFCAEMMPSNHELHLMLVNTDLESIKTSRMCLALDYIIQSPWEDVIPAVQSRLHDLLSHNSPHVRRRVLLCIRALAVHDPSMLQWMSREISKRLRDTDDVVVSAAITACSLLYENNLLGENTMKEIMKIFKRSSQSVATSPTARQITQRTLHLISFMVPSQEAAMVTLELLQRLAGNHIQSHALLYECFLLLQHTPLDILTSLINTPASSPIVQMRHLITSEDPNEQYLFLSCLECVDPVLWAGTMPNWPAVLDGWEVERVMQFLESPDAAIRRKTLRILSSVDQTIVSSYFSQVSNTLSSVHRDEGVARLLEIGDVMSGLDGELYAHHVKDIFNKFGDDSGDQGGRRVLEHAVEQVLTHIRDGEVSFGLSAATTLLTLVTDADEQYGSSLMLIVSALACEYAGRVSVSPVQLLLGIQKKLRQYSASIQEACLLAMLRLAAECDKIPPEVVEDVKVLNQMSGRHIQRRCAQFIALCSQPVVLKRIASSARSHSLPDFLLSLESHQHEQPSNPSPSVHVSPPSPPSTSPRASSSSKLRYAAYDAPPPSSSRARIRRSSSTQTVSSTRSTISDDLRPESALSGRDDGTGVGRTVTPGQLALMAGSEELRNASRVRISTISPKQPTPVDLMGSRIDLISLDSPFISDPTVSLDHALAQPGFRTSTAEDEPERPEHDFEGSWNALKKYEARGWCEVPTDSVIRRLQGLQYRMVVLSADQPPFEGELKVLLSYPLEDTKFGRGSAALRLRESDEDGCLWRLRCDDEKLFTDVKRTLSD</sequence>
<dbReference type="GO" id="GO:0030117">
    <property type="term" value="C:membrane coat"/>
    <property type="evidence" value="ECO:0007669"/>
    <property type="project" value="InterPro"/>
</dbReference>
<evidence type="ECO:0000256" key="4">
    <source>
        <dbReference type="ARBA" id="ARBA00023136"/>
    </source>
</evidence>
<feature type="compositionally biased region" description="Low complexity" evidence="5">
    <location>
        <begin position="630"/>
        <end position="645"/>
    </location>
</feature>
<dbReference type="Pfam" id="PF01602">
    <property type="entry name" value="Adaptin_N"/>
    <property type="match status" value="1"/>
</dbReference>
<evidence type="ECO:0000259" key="6">
    <source>
        <dbReference type="Pfam" id="PF01602"/>
    </source>
</evidence>
<evidence type="ECO:0000256" key="3">
    <source>
        <dbReference type="ARBA" id="ARBA00022927"/>
    </source>
</evidence>
<dbReference type="SUPFAM" id="SSF48371">
    <property type="entry name" value="ARM repeat"/>
    <property type="match status" value="1"/>
</dbReference>
<feature type="domain" description="Clathrin/coatomer adaptor adaptin-like N-terminal" evidence="6">
    <location>
        <begin position="74"/>
        <end position="572"/>
    </location>
</feature>
<dbReference type="AlphaFoldDB" id="A0A4S4LSW0"/>
<comment type="caution">
    <text evidence="7">The sequence shown here is derived from an EMBL/GenBank/DDBJ whole genome shotgun (WGS) entry which is preliminary data.</text>
</comment>
<evidence type="ECO:0000256" key="2">
    <source>
        <dbReference type="ARBA" id="ARBA00022448"/>
    </source>
</evidence>
<accession>A0A4S4LSW0</accession>
<dbReference type="GO" id="GO:0012505">
    <property type="term" value="C:endomembrane system"/>
    <property type="evidence" value="ECO:0007669"/>
    <property type="project" value="UniProtKB-SubCell"/>
</dbReference>
<name>A0A4S4LSW0_9AGAM</name>
<protein>
    <recommendedName>
        <fullName evidence="6">Clathrin/coatomer adaptor adaptin-like N-terminal domain-containing protein</fullName>
    </recommendedName>
</protein>
<feature type="compositionally biased region" description="Basic and acidic residues" evidence="5">
    <location>
        <begin position="672"/>
        <end position="688"/>
    </location>
</feature>
<evidence type="ECO:0000313" key="7">
    <source>
        <dbReference type="EMBL" id="THH15512.1"/>
    </source>
</evidence>
<keyword evidence="2" id="KW-0813">Transport</keyword>
<evidence type="ECO:0000313" key="8">
    <source>
        <dbReference type="Proteomes" id="UP000310158"/>
    </source>
</evidence>
<dbReference type="InterPro" id="IPR016024">
    <property type="entry name" value="ARM-type_fold"/>
</dbReference>
<feature type="compositionally biased region" description="Low complexity" evidence="5">
    <location>
        <begin position="659"/>
        <end position="671"/>
    </location>
</feature>
<dbReference type="InterPro" id="IPR050840">
    <property type="entry name" value="Adaptor_Complx_Large_Subunit"/>
</dbReference>
<dbReference type="OrthoDB" id="29308at2759"/>
<feature type="region of interest" description="Disordered" evidence="5">
    <location>
        <begin position="606"/>
        <end position="695"/>
    </location>
</feature>
<reference evidence="7 8" key="1">
    <citation type="submission" date="2019-02" db="EMBL/GenBank/DDBJ databases">
        <title>Genome sequencing of the rare red list fungi Bondarzewia mesenterica.</title>
        <authorList>
            <person name="Buettner E."/>
            <person name="Kellner H."/>
        </authorList>
    </citation>
    <scope>NUCLEOTIDE SEQUENCE [LARGE SCALE GENOMIC DNA]</scope>
    <source>
        <strain evidence="7 8">DSM 108281</strain>
    </source>
</reference>
<comment type="subcellular location">
    <subcellularLocation>
        <location evidence="1">Endomembrane system</location>
    </subcellularLocation>
</comment>
<dbReference type="Proteomes" id="UP000310158">
    <property type="component" value="Unassembled WGS sequence"/>
</dbReference>
<organism evidence="7 8">
    <name type="scientific">Bondarzewia mesenterica</name>
    <dbReference type="NCBI Taxonomy" id="1095465"/>
    <lineage>
        <taxon>Eukaryota</taxon>
        <taxon>Fungi</taxon>
        <taxon>Dikarya</taxon>
        <taxon>Basidiomycota</taxon>
        <taxon>Agaricomycotina</taxon>
        <taxon>Agaricomycetes</taxon>
        <taxon>Russulales</taxon>
        <taxon>Bondarzewiaceae</taxon>
        <taxon>Bondarzewia</taxon>
    </lineage>
</organism>
<keyword evidence="4" id="KW-0472">Membrane</keyword>
<proteinExistence type="predicted"/>
<dbReference type="Gene3D" id="1.25.10.10">
    <property type="entry name" value="Leucine-rich Repeat Variant"/>
    <property type="match status" value="1"/>
</dbReference>
<dbReference type="InterPro" id="IPR011989">
    <property type="entry name" value="ARM-like"/>
</dbReference>